<name>A0A1J4JCX4_9EUKA</name>
<dbReference type="EMBL" id="MLAK01001171">
    <property type="protein sequence ID" value="OHS96537.1"/>
    <property type="molecule type" value="Genomic_DNA"/>
</dbReference>
<dbReference type="RefSeq" id="XP_068349674.1">
    <property type="nucleotide sequence ID" value="XM_068495153.1"/>
</dbReference>
<dbReference type="InterPro" id="IPR015943">
    <property type="entry name" value="WD40/YVTN_repeat-like_dom_sf"/>
</dbReference>
<sequence length="352" mass="39642">MSDEAEILPLSGSPNPSHLFTHPNNEQGEYLSSLDVTSDFAMATTSKGQLLLYSMPFFNILNTKSWPNIAECMIQDKEHIIILHTMRPFIYDLTFSVTTSFLKRPTAQTRDRLVFSAGSYFDNLLVGVTCLSTLSLWDVRSSDSPRVLTLPNNSNVQTVSLKNNIIVIGQKNGRISVLDARNMKQRLNQIDIASQIVGTNVRHEFEIVQNQFEPWTIGFQFSSGPAGIVDLMTKKVTHQINQPLYTATTITDPNNNDMNATNINHNVNINNNFNYNVNHRTKLRPVFYRNSFCVGYSWSKILQVVNFHDFTQTEKFNGKLIELSACPASISAPEDVDGIFVATSGNEIYQVF</sequence>
<evidence type="ECO:0000313" key="3">
    <source>
        <dbReference type="Proteomes" id="UP000179807"/>
    </source>
</evidence>
<evidence type="ECO:0000313" key="2">
    <source>
        <dbReference type="EMBL" id="OHS96537.1"/>
    </source>
</evidence>
<dbReference type="InterPro" id="IPR036322">
    <property type="entry name" value="WD40_repeat_dom_sf"/>
</dbReference>
<dbReference type="SUPFAM" id="SSF50978">
    <property type="entry name" value="WD40 repeat-like"/>
    <property type="match status" value="1"/>
</dbReference>
<dbReference type="Proteomes" id="UP000179807">
    <property type="component" value="Unassembled WGS sequence"/>
</dbReference>
<organism evidence="2 3">
    <name type="scientific">Tritrichomonas foetus</name>
    <dbReference type="NCBI Taxonomy" id="1144522"/>
    <lineage>
        <taxon>Eukaryota</taxon>
        <taxon>Metamonada</taxon>
        <taxon>Parabasalia</taxon>
        <taxon>Tritrichomonadida</taxon>
        <taxon>Tritrichomonadidae</taxon>
        <taxon>Tritrichomonas</taxon>
    </lineage>
</organism>
<accession>A0A1J4JCX4</accession>
<dbReference type="OrthoDB" id="10593300at2759"/>
<dbReference type="VEuPathDB" id="TrichDB:TRFO_09931"/>
<proteinExistence type="predicted"/>
<dbReference type="Gene3D" id="2.130.10.10">
    <property type="entry name" value="YVTN repeat-like/Quinoprotein amine dehydrogenase"/>
    <property type="match status" value="1"/>
</dbReference>
<feature type="compositionally biased region" description="Polar residues" evidence="1">
    <location>
        <begin position="12"/>
        <end position="22"/>
    </location>
</feature>
<protein>
    <submittedName>
        <fullName evidence="2">Uncharacterized protein</fullName>
    </submittedName>
</protein>
<dbReference type="AlphaFoldDB" id="A0A1J4JCX4"/>
<feature type="region of interest" description="Disordered" evidence="1">
    <location>
        <begin position="1"/>
        <end position="22"/>
    </location>
</feature>
<gene>
    <name evidence="2" type="ORF">TRFO_09931</name>
</gene>
<reference evidence="2" key="1">
    <citation type="submission" date="2016-10" db="EMBL/GenBank/DDBJ databases">
        <authorList>
            <person name="Benchimol M."/>
            <person name="Almeida L.G."/>
            <person name="Vasconcelos A.T."/>
            <person name="Perreira-Neves A."/>
            <person name="Rosa I.A."/>
            <person name="Tasca T."/>
            <person name="Bogo M.R."/>
            <person name="de Souza W."/>
        </authorList>
    </citation>
    <scope>NUCLEOTIDE SEQUENCE [LARGE SCALE GENOMIC DNA]</scope>
    <source>
        <strain evidence="2">K</strain>
    </source>
</reference>
<comment type="caution">
    <text evidence="2">The sequence shown here is derived from an EMBL/GenBank/DDBJ whole genome shotgun (WGS) entry which is preliminary data.</text>
</comment>
<dbReference type="GeneID" id="94829857"/>
<keyword evidence="3" id="KW-1185">Reference proteome</keyword>
<evidence type="ECO:0000256" key="1">
    <source>
        <dbReference type="SAM" id="MobiDB-lite"/>
    </source>
</evidence>